<protein>
    <submittedName>
        <fullName evidence="1">Uncharacterized protein</fullName>
    </submittedName>
</protein>
<evidence type="ECO:0000313" key="2">
    <source>
        <dbReference type="Proteomes" id="UP000799755"/>
    </source>
</evidence>
<accession>A0ACB6R624</accession>
<name>A0ACB6R624_9PLEO</name>
<reference evidence="1" key="1">
    <citation type="journal article" date="2020" name="Stud. Mycol.">
        <title>101 Dothideomycetes genomes: a test case for predicting lifestyles and emergence of pathogens.</title>
        <authorList>
            <person name="Haridas S."/>
            <person name="Albert R."/>
            <person name="Binder M."/>
            <person name="Bloem J."/>
            <person name="Labutti K."/>
            <person name="Salamov A."/>
            <person name="Andreopoulos B."/>
            <person name="Baker S."/>
            <person name="Barry K."/>
            <person name="Bills G."/>
            <person name="Bluhm B."/>
            <person name="Cannon C."/>
            <person name="Castanera R."/>
            <person name="Culley D."/>
            <person name="Daum C."/>
            <person name="Ezra D."/>
            <person name="Gonzalez J."/>
            <person name="Henrissat B."/>
            <person name="Kuo A."/>
            <person name="Liang C."/>
            <person name="Lipzen A."/>
            <person name="Lutzoni F."/>
            <person name="Magnuson J."/>
            <person name="Mondo S."/>
            <person name="Nolan M."/>
            <person name="Ohm R."/>
            <person name="Pangilinan J."/>
            <person name="Park H.-J."/>
            <person name="Ramirez L."/>
            <person name="Alfaro M."/>
            <person name="Sun H."/>
            <person name="Tritt A."/>
            <person name="Yoshinaga Y."/>
            <person name="Zwiers L.-H."/>
            <person name="Turgeon B."/>
            <person name="Goodwin S."/>
            <person name="Spatafora J."/>
            <person name="Crous P."/>
            <person name="Grigoriev I."/>
        </authorList>
    </citation>
    <scope>NUCLEOTIDE SEQUENCE</scope>
    <source>
        <strain evidence="1">ATCC 200398</strain>
    </source>
</reference>
<comment type="caution">
    <text evidence="1">The sequence shown here is derived from an EMBL/GenBank/DDBJ whole genome shotgun (WGS) entry which is preliminary data.</text>
</comment>
<keyword evidence="2" id="KW-1185">Reference proteome</keyword>
<dbReference type="EMBL" id="MU003498">
    <property type="protein sequence ID" value="KAF2474293.1"/>
    <property type="molecule type" value="Genomic_DNA"/>
</dbReference>
<sequence length="251" mass="27708">MEKIMSSASVVSTLSFPPSSPITTCFALVKPTWVGLVARLCYSTLSRNIKDNYDGIYLLNISLESSISNLGDETQQNRSLSSYGALNPLTFQYVHDICRSGSGVVKHYSIQHVTSYLNELEPLREIFDSDLQSMFINSKYMHHAPTMTFMRPRGLPTPKSYTTTFVRTSTVPYVDMFCATVISPITRMASIMTFIGSLARTRVSTNMTTSCAGSSNKTMAAPATRMAIWGMAVTSKPISQYTARSRASGHQ</sequence>
<dbReference type="Proteomes" id="UP000799755">
    <property type="component" value="Unassembled WGS sequence"/>
</dbReference>
<gene>
    <name evidence="1" type="ORF">BDR25DRAFT_351849</name>
</gene>
<evidence type="ECO:0000313" key="1">
    <source>
        <dbReference type="EMBL" id="KAF2474293.1"/>
    </source>
</evidence>
<proteinExistence type="predicted"/>
<organism evidence="1 2">
    <name type="scientific">Lindgomyces ingoldianus</name>
    <dbReference type="NCBI Taxonomy" id="673940"/>
    <lineage>
        <taxon>Eukaryota</taxon>
        <taxon>Fungi</taxon>
        <taxon>Dikarya</taxon>
        <taxon>Ascomycota</taxon>
        <taxon>Pezizomycotina</taxon>
        <taxon>Dothideomycetes</taxon>
        <taxon>Pleosporomycetidae</taxon>
        <taxon>Pleosporales</taxon>
        <taxon>Lindgomycetaceae</taxon>
        <taxon>Lindgomyces</taxon>
    </lineage>
</organism>